<dbReference type="Gramene" id="PRQ28685">
    <property type="protein sequence ID" value="PRQ28685"/>
    <property type="gene ID" value="RchiOBHm_Chr5g0005651"/>
</dbReference>
<dbReference type="AlphaFoldDB" id="A0A2P6Q3B8"/>
<dbReference type="Pfam" id="PF13456">
    <property type="entry name" value="RVT_3"/>
    <property type="match status" value="1"/>
</dbReference>
<dbReference type="InterPro" id="IPR002156">
    <property type="entry name" value="RNaseH_domain"/>
</dbReference>
<proteinExistence type="predicted"/>
<evidence type="ECO:0000313" key="3">
    <source>
        <dbReference type="Proteomes" id="UP000238479"/>
    </source>
</evidence>
<dbReference type="GO" id="GO:0003676">
    <property type="term" value="F:nucleic acid binding"/>
    <property type="evidence" value="ECO:0007669"/>
    <property type="project" value="InterPro"/>
</dbReference>
<dbReference type="Proteomes" id="UP000238479">
    <property type="component" value="Chromosome 5"/>
</dbReference>
<comment type="caution">
    <text evidence="2">The sequence shown here is derived from an EMBL/GenBank/DDBJ whole genome shotgun (WGS) entry which is preliminary data.</text>
</comment>
<protein>
    <recommendedName>
        <fullName evidence="1">RNase H type-1 domain-containing protein</fullName>
    </recommendedName>
</protein>
<dbReference type="Gene3D" id="3.30.420.10">
    <property type="entry name" value="Ribonuclease H-like superfamily/Ribonuclease H"/>
    <property type="match status" value="1"/>
</dbReference>
<dbReference type="GO" id="GO:0004523">
    <property type="term" value="F:RNA-DNA hybrid ribonuclease activity"/>
    <property type="evidence" value="ECO:0007669"/>
    <property type="project" value="InterPro"/>
</dbReference>
<evidence type="ECO:0000313" key="2">
    <source>
        <dbReference type="EMBL" id="PRQ28685.1"/>
    </source>
</evidence>
<dbReference type="EMBL" id="PDCK01000043">
    <property type="protein sequence ID" value="PRQ28685.1"/>
    <property type="molecule type" value="Genomic_DNA"/>
</dbReference>
<dbReference type="PANTHER" id="PTHR47074">
    <property type="entry name" value="BNAC02G40300D PROTEIN"/>
    <property type="match status" value="1"/>
</dbReference>
<dbReference type="OMA" id="HPLRCAT"/>
<organism evidence="2 3">
    <name type="scientific">Rosa chinensis</name>
    <name type="common">China rose</name>
    <dbReference type="NCBI Taxonomy" id="74649"/>
    <lineage>
        <taxon>Eukaryota</taxon>
        <taxon>Viridiplantae</taxon>
        <taxon>Streptophyta</taxon>
        <taxon>Embryophyta</taxon>
        <taxon>Tracheophyta</taxon>
        <taxon>Spermatophyta</taxon>
        <taxon>Magnoliopsida</taxon>
        <taxon>eudicotyledons</taxon>
        <taxon>Gunneridae</taxon>
        <taxon>Pentapetalae</taxon>
        <taxon>rosids</taxon>
        <taxon>fabids</taxon>
        <taxon>Rosales</taxon>
        <taxon>Rosaceae</taxon>
        <taxon>Rosoideae</taxon>
        <taxon>Rosoideae incertae sedis</taxon>
        <taxon>Rosa</taxon>
    </lineage>
</organism>
<feature type="domain" description="RNase H type-1" evidence="1">
    <location>
        <begin position="27"/>
        <end position="107"/>
    </location>
</feature>
<accession>A0A2P6Q3B8</accession>
<dbReference type="InterPro" id="IPR052929">
    <property type="entry name" value="RNase_H-like_EbsB-rel"/>
</dbReference>
<gene>
    <name evidence="2" type="ORF">RchiOBHm_Chr5g0005651</name>
</gene>
<reference evidence="2 3" key="1">
    <citation type="journal article" date="2018" name="Nat. Genet.">
        <title>The Rosa genome provides new insights in the design of modern roses.</title>
        <authorList>
            <person name="Bendahmane M."/>
        </authorList>
    </citation>
    <scope>NUCLEOTIDE SEQUENCE [LARGE SCALE GENOMIC DNA]</scope>
    <source>
        <strain evidence="3">cv. Old Blush</strain>
    </source>
</reference>
<dbReference type="PANTHER" id="PTHR47074:SF48">
    <property type="entry name" value="POLYNUCLEOTIDYL TRANSFERASE, RIBONUCLEASE H-LIKE SUPERFAMILY PROTEIN"/>
    <property type="match status" value="1"/>
</dbReference>
<dbReference type="InterPro" id="IPR036397">
    <property type="entry name" value="RNaseH_sf"/>
</dbReference>
<name>A0A2P6Q3B8_ROSCH</name>
<keyword evidence="3" id="KW-1185">Reference proteome</keyword>
<sequence length="111" mass="12056">MVWGTKPTIGRLVKPWSPPPVGWLKANIDGAFDQATHTVRLGVVIRDATGTVVAGACEQCDHVWSPLVVEALASRLACSVVTDNHLAPVIFESDCLQLVQAIRAESDDRYF</sequence>
<evidence type="ECO:0000259" key="1">
    <source>
        <dbReference type="Pfam" id="PF13456"/>
    </source>
</evidence>